<gene>
    <name evidence="2" type="ORF">KK488_19850</name>
</gene>
<sequence length="107" mass="12740">MNLTKSIAAAALAVTTLGVLPATAAEAGTTVSISYRDGYRGDYRDYRDYRRDHRRWDRDHDGIPNRYDRYDNRRGWNGYGGGYRTRCWTEWQYDGWRHERTRVRVCR</sequence>
<accession>A0A9X1ITC8</accession>
<keyword evidence="1" id="KW-0732">Signal</keyword>
<comment type="caution">
    <text evidence="2">The sequence shown here is derived from an EMBL/GenBank/DDBJ whole genome shotgun (WGS) entry which is preliminary data.</text>
</comment>
<dbReference type="Proteomes" id="UP001138757">
    <property type="component" value="Unassembled WGS sequence"/>
</dbReference>
<feature type="chain" id="PRO_5040982555" evidence="1">
    <location>
        <begin position="25"/>
        <end position="107"/>
    </location>
</feature>
<organism evidence="2 3">
    <name type="scientific">Sphingobium nicotianae</name>
    <dbReference type="NCBI Taxonomy" id="2782607"/>
    <lineage>
        <taxon>Bacteria</taxon>
        <taxon>Pseudomonadati</taxon>
        <taxon>Pseudomonadota</taxon>
        <taxon>Alphaproteobacteria</taxon>
        <taxon>Sphingomonadales</taxon>
        <taxon>Sphingomonadaceae</taxon>
        <taxon>Sphingobium</taxon>
    </lineage>
</organism>
<dbReference type="EMBL" id="JAHGAW010000016">
    <property type="protein sequence ID" value="MBT2189210.1"/>
    <property type="molecule type" value="Genomic_DNA"/>
</dbReference>
<dbReference type="AlphaFoldDB" id="A0A9X1ITC8"/>
<reference evidence="2" key="1">
    <citation type="submission" date="2021-05" db="EMBL/GenBank/DDBJ databases">
        <title>Genome of Sphingobium sp. strain.</title>
        <authorList>
            <person name="Fan R."/>
        </authorList>
    </citation>
    <scope>NUCLEOTIDE SEQUENCE</scope>
    <source>
        <strain evidence="2">H33</strain>
    </source>
</reference>
<evidence type="ECO:0000256" key="1">
    <source>
        <dbReference type="SAM" id="SignalP"/>
    </source>
</evidence>
<feature type="signal peptide" evidence="1">
    <location>
        <begin position="1"/>
        <end position="24"/>
    </location>
</feature>
<keyword evidence="3" id="KW-1185">Reference proteome</keyword>
<proteinExistence type="predicted"/>
<evidence type="ECO:0000313" key="3">
    <source>
        <dbReference type="Proteomes" id="UP001138757"/>
    </source>
</evidence>
<evidence type="ECO:0000313" key="2">
    <source>
        <dbReference type="EMBL" id="MBT2189210.1"/>
    </source>
</evidence>
<name>A0A9X1ITC8_9SPHN</name>
<protein>
    <submittedName>
        <fullName evidence="2">Uncharacterized protein</fullName>
    </submittedName>
</protein>
<dbReference type="RefSeq" id="WP_214625469.1">
    <property type="nucleotide sequence ID" value="NZ_JAHGAW010000016.1"/>
</dbReference>